<evidence type="ECO:0000313" key="2">
    <source>
        <dbReference type="EMBL" id="XAH74177.1"/>
    </source>
</evidence>
<proteinExistence type="predicted"/>
<keyword evidence="1" id="KW-0812">Transmembrane</keyword>
<keyword evidence="1" id="KW-1133">Transmembrane helix</keyword>
<dbReference type="EMBL" id="CP146256">
    <property type="protein sequence ID" value="XAH74177.1"/>
    <property type="molecule type" value="Genomic_DNA"/>
</dbReference>
<feature type="transmembrane region" description="Helical" evidence="1">
    <location>
        <begin position="20"/>
        <end position="44"/>
    </location>
</feature>
<gene>
    <name evidence="2" type="ORF">V6984_22200</name>
</gene>
<sequence>MKRRDRSTKKTFDKKVIRFITRAMVLSIMLLILVSGVSTMISIINKSAQMAMKEFDAMAANTEDNFILIVKLMGQIKEEEQQMNPIRLDALHLQIQPLGGNEESAVSDNF</sequence>
<keyword evidence="3" id="KW-1185">Reference proteome</keyword>
<accession>A0ABZ3EV98</accession>
<evidence type="ECO:0000313" key="3">
    <source>
        <dbReference type="Proteomes" id="UP001451571"/>
    </source>
</evidence>
<dbReference type="Proteomes" id="UP001451571">
    <property type="component" value="Chromosome"/>
</dbReference>
<reference evidence="2 3" key="1">
    <citation type="submission" date="2024-02" db="EMBL/GenBank/DDBJ databases">
        <title>Bacterial strain from lacustrine sediment.</title>
        <authorList>
            <person name="Petit C."/>
            <person name="Fadhlaoui K."/>
        </authorList>
    </citation>
    <scope>NUCLEOTIDE SEQUENCE [LARGE SCALE GENOMIC DNA]</scope>
    <source>
        <strain evidence="2 3">IPX-CK</strain>
    </source>
</reference>
<name>A0ABZ3EV98_9FIRM</name>
<dbReference type="RefSeq" id="WP_342757771.1">
    <property type="nucleotide sequence ID" value="NZ_CP146256.1"/>
</dbReference>
<evidence type="ECO:0008006" key="4">
    <source>
        <dbReference type="Google" id="ProtNLM"/>
    </source>
</evidence>
<organism evidence="2 3">
    <name type="scientific">Kineothrix sedimenti</name>
    <dbReference type="NCBI Taxonomy" id="3123317"/>
    <lineage>
        <taxon>Bacteria</taxon>
        <taxon>Bacillati</taxon>
        <taxon>Bacillota</taxon>
        <taxon>Clostridia</taxon>
        <taxon>Lachnospirales</taxon>
        <taxon>Lachnospiraceae</taxon>
        <taxon>Kineothrix</taxon>
    </lineage>
</organism>
<keyword evidence="1" id="KW-0472">Membrane</keyword>
<evidence type="ECO:0000256" key="1">
    <source>
        <dbReference type="SAM" id="Phobius"/>
    </source>
</evidence>
<protein>
    <recommendedName>
        <fullName evidence="4">Methyl-accepting chemotaxis protein</fullName>
    </recommendedName>
</protein>